<organism evidence="2 3">
    <name type="scientific">Engystomops pustulosus</name>
    <name type="common">Tungara frog</name>
    <name type="synonym">Physalaemus pustulosus</name>
    <dbReference type="NCBI Taxonomy" id="76066"/>
    <lineage>
        <taxon>Eukaryota</taxon>
        <taxon>Metazoa</taxon>
        <taxon>Chordata</taxon>
        <taxon>Craniata</taxon>
        <taxon>Vertebrata</taxon>
        <taxon>Euteleostomi</taxon>
        <taxon>Amphibia</taxon>
        <taxon>Batrachia</taxon>
        <taxon>Anura</taxon>
        <taxon>Neobatrachia</taxon>
        <taxon>Hyloidea</taxon>
        <taxon>Leptodactylidae</taxon>
        <taxon>Leiuperinae</taxon>
        <taxon>Engystomops</taxon>
    </lineage>
</organism>
<dbReference type="AlphaFoldDB" id="A0AAV7C4A1"/>
<evidence type="ECO:0000313" key="2">
    <source>
        <dbReference type="EMBL" id="KAG8579449.1"/>
    </source>
</evidence>
<feature type="region of interest" description="Disordered" evidence="1">
    <location>
        <begin position="18"/>
        <end position="93"/>
    </location>
</feature>
<name>A0AAV7C4A1_ENGPU</name>
<comment type="caution">
    <text evidence="2">The sequence shown here is derived from an EMBL/GenBank/DDBJ whole genome shotgun (WGS) entry which is preliminary data.</text>
</comment>
<keyword evidence="3" id="KW-1185">Reference proteome</keyword>
<gene>
    <name evidence="2" type="ORF">GDO81_010894</name>
</gene>
<dbReference type="Proteomes" id="UP000824782">
    <property type="component" value="Unassembled WGS sequence"/>
</dbReference>
<evidence type="ECO:0000256" key="1">
    <source>
        <dbReference type="SAM" id="MobiDB-lite"/>
    </source>
</evidence>
<evidence type="ECO:0000313" key="3">
    <source>
        <dbReference type="Proteomes" id="UP000824782"/>
    </source>
</evidence>
<accession>A0AAV7C4A1</accession>
<protein>
    <submittedName>
        <fullName evidence="2">Uncharacterized protein</fullName>
    </submittedName>
</protein>
<proteinExistence type="predicted"/>
<dbReference type="EMBL" id="WNYA01000004">
    <property type="protein sequence ID" value="KAG8579449.1"/>
    <property type="molecule type" value="Genomic_DNA"/>
</dbReference>
<reference evidence="2" key="1">
    <citation type="thesis" date="2020" institute="ProQuest LLC" country="789 East Eisenhower Parkway, Ann Arbor, MI, USA">
        <title>Comparative Genomics and Chromosome Evolution.</title>
        <authorList>
            <person name="Mudd A.B."/>
        </authorList>
    </citation>
    <scope>NUCLEOTIDE SEQUENCE</scope>
    <source>
        <strain evidence="2">237g6f4</strain>
        <tissue evidence="2">Blood</tissue>
    </source>
</reference>
<sequence>MAPPAGYRAGWSAATIPQVSSTAGRRHSTGGGGVPSPGIQHLSGIQPRCRAAMVPPPRGTRGRPQEVKCWRGPHGAGDRRDTATGVWGQVPAAPGSRLEGVQVRMAAWEG</sequence>